<dbReference type="Proteomes" id="UP000596083">
    <property type="component" value="Chromosome"/>
</dbReference>
<dbReference type="AlphaFoldDB" id="A0A7T7HLS0"/>
<protein>
    <submittedName>
        <fullName evidence="2">DUF2254 domain-containing protein</fullName>
    </submittedName>
</protein>
<keyword evidence="1" id="KW-0812">Transmembrane</keyword>
<feature type="transmembrane region" description="Helical" evidence="1">
    <location>
        <begin position="103"/>
        <end position="124"/>
    </location>
</feature>
<dbReference type="KEGG" id="mlut:JET14_04680"/>
<gene>
    <name evidence="2" type="ORF">JET14_04680</name>
</gene>
<feature type="transmembrane region" description="Helical" evidence="1">
    <location>
        <begin position="136"/>
        <end position="157"/>
    </location>
</feature>
<proteinExistence type="predicted"/>
<feature type="transmembrane region" description="Helical" evidence="1">
    <location>
        <begin position="20"/>
        <end position="40"/>
    </location>
</feature>
<evidence type="ECO:0000256" key="1">
    <source>
        <dbReference type="SAM" id="Phobius"/>
    </source>
</evidence>
<name>A0A7T7HLS0_9HYPH</name>
<sequence length="421" mass="45856">MKFEMSKTWWMVLQAMRQVWFVASLYCVAAIMTALLGIMADPLIPDDLQDIIGSSAVNSLLTIIATSMLSVLVFSLNTLVQASTAAASNATPRAVGTLLQDRIAQWALSTFLGAFIFSLVGLIALNTSLYGGGGRLILFLVTIAVIVLIVVTMLRWINYLGHLGQVTKTISQVESASCPSMEHYRRAPYLHARPQEGPVPHGLSMIEHDQIGYLRFIDVPALDDIADRLEANIHVFERPGAFVTPGRHIAGIALPDGSAIDDETREALRGAFTIGNARSYDQDPLYGLTVLSQIAMRALSPGINDPGTAIDVIGNIVRIMASGKKAEAEVYHGRVFIPAIETDDFFDAAFTGISRDGADKVEVGMRLQHAFESLSLLPFVGYGECARDYSAQALERARKMLDFDNDIKRLEASARKGRLSP</sequence>
<accession>A0A7T7HLS0</accession>
<dbReference type="EMBL" id="CP066786">
    <property type="protein sequence ID" value="QQM31471.1"/>
    <property type="molecule type" value="Genomic_DNA"/>
</dbReference>
<organism evidence="2 3">
    <name type="scientific">Martelella lutilitoris</name>
    <dbReference type="NCBI Taxonomy" id="2583532"/>
    <lineage>
        <taxon>Bacteria</taxon>
        <taxon>Pseudomonadati</taxon>
        <taxon>Pseudomonadota</taxon>
        <taxon>Alphaproteobacteria</taxon>
        <taxon>Hyphomicrobiales</taxon>
        <taxon>Aurantimonadaceae</taxon>
        <taxon>Martelella</taxon>
    </lineage>
</organism>
<dbReference type="InterPro" id="IPR018723">
    <property type="entry name" value="DUF2254_membrane"/>
</dbReference>
<keyword evidence="1" id="KW-1133">Transmembrane helix</keyword>
<dbReference type="Pfam" id="PF10011">
    <property type="entry name" value="DUF2254"/>
    <property type="match status" value="1"/>
</dbReference>
<reference evidence="2 3" key="1">
    <citation type="submission" date="2020-12" db="EMBL/GenBank/DDBJ databases">
        <authorList>
            <person name="Zheng R.K."/>
            <person name="Sun C.M."/>
        </authorList>
    </citation>
    <scope>NUCLEOTIDE SEQUENCE [LARGE SCALE GENOMIC DNA]</scope>
    <source>
        <strain evidence="2 3">ZRK001</strain>
    </source>
</reference>
<dbReference type="RefSeq" id="WP_200337016.1">
    <property type="nucleotide sequence ID" value="NZ_CP066786.1"/>
</dbReference>
<keyword evidence="1" id="KW-0472">Membrane</keyword>
<feature type="transmembrane region" description="Helical" evidence="1">
    <location>
        <begin position="60"/>
        <end position="82"/>
    </location>
</feature>
<evidence type="ECO:0000313" key="3">
    <source>
        <dbReference type="Proteomes" id="UP000596083"/>
    </source>
</evidence>
<evidence type="ECO:0000313" key="2">
    <source>
        <dbReference type="EMBL" id="QQM31471.1"/>
    </source>
</evidence>